<evidence type="ECO:0000256" key="14">
    <source>
        <dbReference type="ARBA" id="ARBA00049370"/>
    </source>
</evidence>
<dbReference type="GO" id="GO:0010134">
    <property type="term" value="P:sulfate assimilation via adenylyl sulfate reduction"/>
    <property type="evidence" value="ECO:0007669"/>
    <property type="project" value="TreeGrafter"/>
</dbReference>
<comment type="catalytic activity">
    <reaction evidence="1">
        <text>adenosine 5'-phosphosulfate + ATP = 3'-phosphoadenylyl sulfate + ADP + H(+)</text>
        <dbReference type="Rhea" id="RHEA:24152"/>
        <dbReference type="ChEBI" id="CHEBI:15378"/>
        <dbReference type="ChEBI" id="CHEBI:30616"/>
        <dbReference type="ChEBI" id="CHEBI:58243"/>
        <dbReference type="ChEBI" id="CHEBI:58339"/>
        <dbReference type="ChEBI" id="CHEBI:456216"/>
        <dbReference type="EC" id="2.7.1.25"/>
    </reaction>
</comment>
<evidence type="ECO:0000313" key="21">
    <source>
        <dbReference type="Proteomes" id="UP000176547"/>
    </source>
</evidence>
<dbReference type="GO" id="GO:0005524">
    <property type="term" value="F:ATP binding"/>
    <property type="evidence" value="ECO:0007669"/>
    <property type="project" value="UniProtKB-KW"/>
</dbReference>
<dbReference type="NCBIfam" id="NF003166">
    <property type="entry name" value="PRK04149.1"/>
    <property type="match status" value="1"/>
</dbReference>
<dbReference type="Pfam" id="PF01583">
    <property type="entry name" value="APS_kinase"/>
    <property type="match status" value="1"/>
</dbReference>
<dbReference type="GO" id="GO:0004781">
    <property type="term" value="F:sulfate adenylyltransferase (ATP) activity"/>
    <property type="evidence" value="ECO:0007669"/>
    <property type="project" value="UniProtKB-EC"/>
</dbReference>
<evidence type="ECO:0000256" key="10">
    <source>
        <dbReference type="ARBA" id="ARBA00022840"/>
    </source>
</evidence>
<evidence type="ECO:0000259" key="17">
    <source>
        <dbReference type="Pfam" id="PF01583"/>
    </source>
</evidence>
<keyword evidence="13" id="KW-0670">Pyruvate</keyword>
<dbReference type="Proteomes" id="UP000176547">
    <property type="component" value="Unassembled WGS sequence"/>
</dbReference>
<keyword evidence="7" id="KW-0479">Metal-binding</keyword>
<evidence type="ECO:0000256" key="8">
    <source>
        <dbReference type="ARBA" id="ARBA00022741"/>
    </source>
</evidence>
<comment type="pathway">
    <text evidence="3 15">Carbohydrate degradation; glycolysis; pyruvate from D-glyceraldehyde 3-phosphate: step 5/5.</text>
</comment>
<comment type="caution">
    <text evidence="20">The sequence shown here is derived from an EMBL/GenBank/DDBJ whole genome shotgun (WGS) entry which is preliminary data.</text>
</comment>
<comment type="pathway">
    <text evidence="2">Sulfur metabolism.</text>
</comment>
<dbReference type="Gene3D" id="2.40.33.10">
    <property type="entry name" value="PK beta-barrel domain-like"/>
    <property type="match status" value="1"/>
</dbReference>
<name>A0A1F5NE45_9BACT</name>
<evidence type="ECO:0000256" key="5">
    <source>
        <dbReference type="ARBA" id="ARBA00022679"/>
    </source>
</evidence>
<dbReference type="Gene3D" id="3.10.400.10">
    <property type="entry name" value="Sulfate adenylyltransferase"/>
    <property type="match status" value="1"/>
</dbReference>
<protein>
    <recommendedName>
        <fullName evidence="15">Pyruvate kinase</fullName>
        <ecNumber evidence="15">2.7.1.40</ecNumber>
    </recommendedName>
</protein>
<evidence type="ECO:0000256" key="11">
    <source>
        <dbReference type="ARBA" id="ARBA00022842"/>
    </source>
</evidence>
<dbReference type="GO" id="GO:0030955">
    <property type="term" value="F:potassium ion binding"/>
    <property type="evidence" value="ECO:0007669"/>
    <property type="project" value="InterPro"/>
</dbReference>
<keyword evidence="6" id="KW-0548">Nucleotidyltransferase</keyword>
<dbReference type="InterPro" id="IPR059117">
    <property type="entry name" value="APS_kinase_dom"/>
</dbReference>
<dbReference type="Gene3D" id="3.40.50.300">
    <property type="entry name" value="P-loop containing nucleotide triphosphate hydrolases"/>
    <property type="match status" value="1"/>
</dbReference>
<dbReference type="GO" id="GO:0000287">
    <property type="term" value="F:magnesium ion binding"/>
    <property type="evidence" value="ECO:0007669"/>
    <property type="project" value="InterPro"/>
</dbReference>
<dbReference type="NCBIfam" id="TIGR00455">
    <property type="entry name" value="apsK"/>
    <property type="match status" value="1"/>
</dbReference>
<feature type="domain" description="Pyruvate kinase barrel" evidence="16">
    <location>
        <begin position="5"/>
        <end position="267"/>
    </location>
</feature>
<dbReference type="PANTHER" id="PTHR42700">
    <property type="entry name" value="SULFATE ADENYLYLTRANSFERASE"/>
    <property type="match status" value="1"/>
</dbReference>
<dbReference type="CDD" id="cd00517">
    <property type="entry name" value="ATPS"/>
    <property type="match status" value="1"/>
</dbReference>
<dbReference type="SUPFAM" id="SSF52374">
    <property type="entry name" value="Nucleotidylyl transferase"/>
    <property type="match status" value="1"/>
</dbReference>
<comment type="catalytic activity">
    <reaction evidence="14">
        <text>sulfate + ATP + H(+) = adenosine 5'-phosphosulfate + diphosphate</text>
        <dbReference type="Rhea" id="RHEA:18133"/>
        <dbReference type="ChEBI" id="CHEBI:15378"/>
        <dbReference type="ChEBI" id="CHEBI:16189"/>
        <dbReference type="ChEBI" id="CHEBI:30616"/>
        <dbReference type="ChEBI" id="CHEBI:33019"/>
        <dbReference type="ChEBI" id="CHEBI:58243"/>
        <dbReference type="EC" id="2.7.7.4"/>
    </reaction>
</comment>
<dbReference type="GO" id="GO:0004743">
    <property type="term" value="F:pyruvate kinase activity"/>
    <property type="evidence" value="ECO:0007669"/>
    <property type="project" value="UniProtKB-EC"/>
</dbReference>
<dbReference type="InterPro" id="IPR015806">
    <property type="entry name" value="Pyrv_Knase_insert_dom_sf"/>
</dbReference>
<dbReference type="Gene3D" id="3.20.20.60">
    <property type="entry name" value="Phosphoenolpyruvate-binding domains"/>
    <property type="match status" value="1"/>
</dbReference>
<keyword evidence="8" id="KW-0547">Nucleotide-binding</keyword>
<evidence type="ECO:0000256" key="2">
    <source>
        <dbReference type="ARBA" id="ARBA00004678"/>
    </source>
</evidence>
<dbReference type="Gene3D" id="3.40.50.620">
    <property type="entry name" value="HUPs"/>
    <property type="match status" value="1"/>
</dbReference>
<evidence type="ECO:0000256" key="3">
    <source>
        <dbReference type="ARBA" id="ARBA00004997"/>
    </source>
</evidence>
<dbReference type="InterPro" id="IPR002650">
    <property type="entry name" value="Sulphate_adenylyltransferase"/>
</dbReference>
<evidence type="ECO:0000259" key="16">
    <source>
        <dbReference type="Pfam" id="PF00224"/>
    </source>
</evidence>
<evidence type="ECO:0000256" key="13">
    <source>
        <dbReference type="ARBA" id="ARBA00023317"/>
    </source>
</evidence>
<dbReference type="InterPro" id="IPR024951">
    <property type="entry name" value="Sulfurylase_cat_dom"/>
</dbReference>
<dbReference type="AlphaFoldDB" id="A0A1F5NE45"/>
<dbReference type="InterPro" id="IPR050512">
    <property type="entry name" value="Sulf_AdTrans/APS_kinase"/>
</dbReference>
<evidence type="ECO:0000256" key="7">
    <source>
        <dbReference type="ARBA" id="ARBA00022723"/>
    </source>
</evidence>
<dbReference type="InterPro" id="IPR015813">
    <property type="entry name" value="Pyrv/PenolPyrv_kinase-like_dom"/>
</dbReference>
<comment type="catalytic activity">
    <reaction evidence="15">
        <text>pyruvate + ATP = phosphoenolpyruvate + ADP + H(+)</text>
        <dbReference type="Rhea" id="RHEA:18157"/>
        <dbReference type="ChEBI" id="CHEBI:15361"/>
        <dbReference type="ChEBI" id="CHEBI:15378"/>
        <dbReference type="ChEBI" id="CHEBI:30616"/>
        <dbReference type="ChEBI" id="CHEBI:58702"/>
        <dbReference type="ChEBI" id="CHEBI:456216"/>
        <dbReference type="EC" id="2.7.1.40"/>
    </reaction>
</comment>
<reference evidence="20 21" key="1">
    <citation type="journal article" date="2016" name="Nat. Commun.">
        <title>Thousands of microbial genomes shed light on interconnected biogeochemical processes in an aquifer system.</title>
        <authorList>
            <person name="Anantharaman K."/>
            <person name="Brown C.T."/>
            <person name="Hug L.A."/>
            <person name="Sharon I."/>
            <person name="Castelle C.J."/>
            <person name="Probst A.J."/>
            <person name="Thomas B.C."/>
            <person name="Singh A."/>
            <person name="Wilkins M.J."/>
            <person name="Karaoz U."/>
            <person name="Brodie E.L."/>
            <person name="Williams K.H."/>
            <person name="Hubbard S.S."/>
            <person name="Banfield J.F."/>
        </authorList>
    </citation>
    <scope>NUCLEOTIDE SEQUENCE [LARGE SCALE GENOMIC DNA]</scope>
</reference>
<dbReference type="GO" id="GO:0004020">
    <property type="term" value="F:adenylylsulfate kinase activity"/>
    <property type="evidence" value="ECO:0007669"/>
    <property type="project" value="InterPro"/>
</dbReference>
<feature type="domain" description="Sulphate adenylyltransferase catalytic" evidence="18">
    <location>
        <begin position="464"/>
        <end position="675"/>
    </location>
</feature>
<evidence type="ECO:0000256" key="6">
    <source>
        <dbReference type="ARBA" id="ARBA00022695"/>
    </source>
</evidence>
<dbReference type="SUPFAM" id="SSF51621">
    <property type="entry name" value="Phosphoenolpyruvate/pyruvate domain"/>
    <property type="match status" value="1"/>
</dbReference>
<dbReference type="InterPro" id="IPR040442">
    <property type="entry name" value="Pyrv_kinase-like_dom_sf"/>
</dbReference>
<keyword evidence="5 15" id="KW-0808">Transferase</keyword>
<proteinExistence type="inferred from homology"/>
<dbReference type="SUPFAM" id="SSF52540">
    <property type="entry name" value="P-loop containing nucleoside triphosphate hydrolases"/>
    <property type="match status" value="1"/>
</dbReference>
<accession>A0A1F5NE45</accession>
<dbReference type="InterPro" id="IPR014729">
    <property type="entry name" value="Rossmann-like_a/b/a_fold"/>
</dbReference>
<dbReference type="PRINTS" id="PR01050">
    <property type="entry name" value="PYRUVTKNASE"/>
</dbReference>
<feature type="non-terminal residue" evidence="20">
    <location>
        <position position="1"/>
    </location>
</feature>
<organism evidence="20 21">
    <name type="scientific">Candidatus Doudnabacteria bacterium RIFCSPHIGHO2_01_52_17</name>
    <dbReference type="NCBI Taxonomy" id="1817820"/>
    <lineage>
        <taxon>Bacteria</taxon>
        <taxon>Candidatus Doudnaibacteriota</taxon>
    </lineage>
</organism>
<comment type="similarity">
    <text evidence="4 15">Belongs to the pyruvate kinase family.</text>
</comment>
<dbReference type="EMBL" id="MFEG01000021">
    <property type="protein sequence ID" value="OGE75939.1"/>
    <property type="molecule type" value="Genomic_DNA"/>
</dbReference>
<sequence>VGLPFIIDTEGSQIRTGELASDSVQIEENEEIKIFGHPKIAGKNEMALKPSHVLLLLEKGDILHVDFNSAILRVVDTSTLSDGFIRARAISAGRIGRNKAVVVDSAVPKLFNLPALTRKDNESIEIGLEAGTEYIAASFMRSAAFVEEVRKATGGRMKIISKIECVDALQNLGEIIGASDYLLLDRGDLSKEVPIEKIPILQKHIIRKANAAGVGVFVATNLLESMVQNKRPTRAEVNDVVNTILDGAAGLALSAETAIGKYPIQSVNMINKLIDEASAVQRSGLPADEAGMLLEGVERAHLVEPHGGKLVDRLLREVPELDFRGLPQIAVDDETYMDLEQIAVGTFSPLEGFMTRAELQSVLDTMRLPQGAIWPLPIVLNVSEEQSRDIAPAQTVVLTDDSGQPVALLHVEDKYTFDLDEFAQKLYETKDSEHPGVRRVQSYFPWFLGGKVDLIRRRPSAQKEYELTPRQARRLFSERGWRTVVGFHTRNVIHRSHEFIQLSAMERVSADGLFVHPVVGKKKPGDFLAKYIIQAYEKMMEEFYPKDSVVLGTFATYSRYAGPREALFTAICRQNFGCSHFVVGRDHTGVGNFYHPKASHEVFDKFPDLGIIPIRFDRVFYSKSQEKHIHEPEAPEHAEEDKLHISGTDARKAFERGEAPPAWFMRPKISQMIIDAIKHGEEVFVKGKAEKSPGQVLWFTGLSGSGKSTVALRLQHKLLALGQRVKILDGDAVRATLHKNLGFSREDIRKNNDLVAHLAKKAALEHDFVLVPIISPYEVDRQAAREIVGENFHLVYADCPLEECIKRDAKGLYGRARKGEITNLIGFSESNPYEAPQDADVVISAHRESTERNVDKVWKFLKNKGLI</sequence>
<dbReference type="InterPro" id="IPR001697">
    <property type="entry name" value="Pyr_Knase"/>
</dbReference>
<dbReference type="CDD" id="cd02027">
    <property type="entry name" value="APSK"/>
    <property type="match status" value="1"/>
</dbReference>
<keyword evidence="12 15" id="KW-0324">Glycolysis</keyword>
<dbReference type="SUPFAM" id="SSF88697">
    <property type="entry name" value="PUA domain-like"/>
    <property type="match status" value="1"/>
</dbReference>
<dbReference type="EC" id="2.7.1.40" evidence="15"/>
<evidence type="ECO:0000313" key="20">
    <source>
        <dbReference type="EMBL" id="OGE75939.1"/>
    </source>
</evidence>
<evidence type="ECO:0000256" key="9">
    <source>
        <dbReference type="ARBA" id="ARBA00022777"/>
    </source>
</evidence>
<dbReference type="InterPro" id="IPR015793">
    <property type="entry name" value="Pyrv_Knase_brl"/>
</dbReference>
<keyword evidence="10" id="KW-0067">ATP-binding</keyword>
<dbReference type="InterPro" id="IPR015947">
    <property type="entry name" value="PUA-like_sf"/>
</dbReference>
<evidence type="ECO:0000259" key="19">
    <source>
        <dbReference type="Pfam" id="PF14306"/>
    </source>
</evidence>
<dbReference type="NCBIfam" id="TIGR00339">
    <property type="entry name" value="sopT"/>
    <property type="match status" value="1"/>
</dbReference>
<evidence type="ECO:0000259" key="18">
    <source>
        <dbReference type="Pfam" id="PF01747"/>
    </source>
</evidence>
<evidence type="ECO:0000256" key="4">
    <source>
        <dbReference type="ARBA" id="ARBA00008663"/>
    </source>
</evidence>
<keyword evidence="9 15" id="KW-0418">Kinase</keyword>
<dbReference type="Pfam" id="PF01747">
    <property type="entry name" value="ATP-sulfurylase"/>
    <property type="match status" value="1"/>
</dbReference>
<evidence type="ECO:0000256" key="12">
    <source>
        <dbReference type="ARBA" id="ARBA00023152"/>
    </source>
</evidence>
<feature type="domain" description="APS kinase" evidence="17">
    <location>
        <begin position="694"/>
        <end position="843"/>
    </location>
</feature>
<dbReference type="Pfam" id="PF14306">
    <property type="entry name" value="PUA_2"/>
    <property type="match status" value="1"/>
</dbReference>
<dbReference type="GO" id="GO:0005737">
    <property type="term" value="C:cytoplasm"/>
    <property type="evidence" value="ECO:0007669"/>
    <property type="project" value="TreeGrafter"/>
</dbReference>
<dbReference type="UniPathway" id="UPA00109">
    <property type="reaction ID" value="UER00188"/>
</dbReference>
<dbReference type="InterPro" id="IPR027417">
    <property type="entry name" value="P-loop_NTPase"/>
</dbReference>
<evidence type="ECO:0000256" key="15">
    <source>
        <dbReference type="RuleBase" id="RU000504"/>
    </source>
</evidence>
<dbReference type="GO" id="GO:0019379">
    <property type="term" value="P:sulfate assimilation, phosphoadenylyl sulfate reduction by phosphoadenylyl-sulfate reductase (thioredoxin)"/>
    <property type="evidence" value="ECO:0007669"/>
    <property type="project" value="TreeGrafter"/>
</dbReference>
<dbReference type="InterPro" id="IPR025980">
    <property type="entry name" value="ATP-Sase_PUA-like_dom"/>
</dbReference>
<evidence type="ECO:0000256" key="1">
    <source>
        <dbReference type="ARBA" id="ARBA00001823"/>
    </source>
</evidence>
<keyword evidence="11 15" id="KW-0460">Magnesium</keyword>
<feature type="domain" description="ATP-sulfurylase PUA-like" evidence="19">
    <location>
        <begin position="304"/>
        <end position="456"/>
    </location>
</feature>
<gene>
    <name evidence="20" type="ORF">A3K06_01005</name>
</gene>
<dbReference type="PANTHER" id="PTHR42700:SF1">
    <property type="entry name" value="SULFATE ADENYLYLTRANSFERASE"/>
    <property type="match status" value="1"/>
</dbReference>
<dbReference type="Pfam" id="PF00224">
    <property type="entry name" value="PK"/>
    <property type="match status" value="1"/>
</dbReference>
<dbReference type="InterPro" id="IPR002891">
    <property type="entry name" value="APS"/>
</dbReference>